<feature type="domain" description="VWFA" evidence="2">
    <location>
        <begin position="411"/>
        <end position="601"/>
    </location>
</feature>
<dbReference type="InterPro" id="IPR036465">
    <property type="entry name" value="vWFA_dom_sf"/>
</dbReference>
<feature type="compositionally biased region" description="Basic and acidic residues" evidence="1">
    <location>
        <begin position="236"/>
        <end position="254"/>
    </location>
</feature>
<dbReference type="AlphaFoldDB" id="A0A7I8DF88"/>
<dbReference type="SMART" id="SM00327">
    <property type="entry name" value="VWA"/>
    <property type="match status" value="1"/>
</dbReference>
<dbReference type="EMBL" id="AP023366">
    <property type="protein sequence ID" value="BCJ87619.1"/>
    <property type="molecule type" value="Genomic_DNA"/>
</dbReference>
<accession>A0A7I8DF88</accession>
<dbReference type="CDD" id="cd01454">
    <property type="entry name" value="vWA_norD_type"/>
    <property type="match status" value="1"/>
</dbReference>
<evidence type="ECO:0000256" key="1">
    <source>
        <dbReference type="SAM" id="MobiDB-lite"/>
    </source>
</evidence>
<name>A0A7I8DF88_9BACL</name>
<dbReference type="KEGG" id="eff:skT53_26040"/>
<gene>
    <name evidence="3" type="primary">yojO</name>
    <name evidence="3" type="ORF">skT53_26040</name>
</gene>
<dbReference type="InterPro" id="IPR002035">
    <property type="entry name" value="VWF_A"/>
</dbReference>
<evidence type="ECO:0000313" key="3">
    <source>
        <dbReference type="EMBL" id="BCJ87619.1"/>
    </source>
</evidence>
<dbReference type="PANTHER" id="PTHR41248:SF1">
    <property type="entry name" value="NORD PROTEIN"/>
    <property type="match status" value="1"/>
</dbReference>
<proteinExistence type="predicted"/>
<feature type="region of interest" description="Disordered" evidence="1">
    <location>
        <begin position="223"/>
        <end position="256"/>
    </location>
</feature>
<dbReference type="SUPFAM" id="SSF53300">
    <property type="entry name" value="vWA-like"/>
    <property type="match status" value="1"/>
</dbReference>
<dbReference type="RefSeq" id="WP_200757824.1">
    <property type="nucleotide sequence ID" value="NZ_AP023366.1"/>
</dbReference>
<reference evidence="3 4" key="1">
    <citation type="submission" date="2020-08" db="EMBL/GenBank/DDBJ databases">
        <title>Complete Genome Sequence of Effusibacillus dendaii Strain skT53, Isolated from Farmland soil.</title>
        <authorList>
            <person name="Konishi T."/>
            <person name="Kawasaki H."/>
        </authorList>
    </citation>
    <scope>NUCLEOTIDE SEQUENCE [LARGE SCALE GENOMIC DNA]</scope>
    <source>
        <strain evidence="4">skT53</strain>
    </source>
</reference>
<dbReference type="Proteomes" id="UP000593802">
    <property type="component" value="Chromosome"/>
</dbReference>
<organism evidence="3 4">
    <name type="scientific">Effusibacillus dendaii</name>
    <dbReference type="NCBI Taxonomy" id="2743772"/>
    <lineage>
        <taxon>Bacteria</taxon>
        <taxon>Bacillati</taxon>
        <taxon>Bacillota</taxon>
        <taxon>Bacilli</taxon>
        <taxon>Bacillales</taxon>
        <taxon>Alicyclobacillaceae</taxon>
        <taxon>Effusibacillus</taxon>
    </lineage>
</organism>
<evidence type="ECO:0000313" key="4">
    <source>
        <dbReference type="Proteomes" id="UP000593802"/>
    </source>
</evidence>
<evidence type="ECO:0000259" key="2">
    <source>
        <dbReference type="SMART" id="SM00327"/>
    </source>
</evidence>
<dbReference type="PANTHER" id="PTHR41248">
    <property type="entry name" value="NORD PROTEIN"/>
    <property type="match status" value="1"/>
</dbReference>
<dbReference type="InterPro" id="IPR051928">
    <property type="entry name" value="NorD/CobT"/>
</dbReference>
<protein>
    <recommendedName>
        <fullName evidence="2">VWFA domain-containing protein</fullName>
    </recommendedName>
</protein>
<keyword evidence="4" id="KW-1185">Reference proteome</keyword>
<sequence length="605" mass="70412">MKFLSFSDNRSNTSLVSMLTNLAKALAKEKEIQVKIGYHSYYSPSSKTFYLPSLWESYPIEKQRRLLKAELYLKAFGEWHFSDPQITQDYLQSIKEQKLTTLKKHLYLLLEEYRIETLIKSLRPGMKAFLKQRNDELVITLNREIVSALQNKQDAEAFYFSLSLLTKNQFVETKWDVKLPKFTSQREVQPFIEKILTENLLDQDMKAQYRTYEIGHHKTFDELKRKPNPKQSGSVETKENGGVKEKMPTWHRESQTPNESFLQFDINQGSSSKLLSDTERVSDSGDQVLAVIQGMAARSKQNIYTDQMPEKIIKKEKLHPYGIENQHAELTILNPKEASEEEKIKYGQILQEIAVFRKKLEASIQKMLEKKQNDSQNDRLIGRLGKKLIRFYTEENPRLFYKKQAESKQIDAAFSILVDCSSSMMDKIEPVQKTIALLHEVLKRQSIPHQISGFWEDGMMADEKKQPNYLKRIFSFQNSLQESGSLILQLSAKEDNRDGYIIRKETEGFLKRSEKRKFMIIFTDGEPAAFNYVENGIKDTYEAVYEARKKGMEVIGVFLSKEEITERDVDVMKNIYGRSHLVISGVEEFVSSLTPLLRKIFKQII</sequence>